<reference evidence="3 4" key="1">
    <citation type="submission" date="2024-01" db="EMBL/GenBank/DDBJ databases">
        <title>The complete chloroplast genome sequence of Lithospermum erythrorhizon: insights into the phylogenetic relationship among Boraginaceae species and the maternal lineages of purple gromwells.</title>
        <authorList>
            <person name="Okada T."/>
            <person name="Watanabe K."/>
        </authorList>
    </citation>
    <scope>NUCLEOTIDE SEQUENCE [LARGE SCALE GENOMIC DNA]</scope>
</reference>
<dbReference type="Proteomes" id="UP001454036">
    <property type="component" value="Unassembled WGS sequence"/>
</dbReference>
<evidence type="ECO:0000313" key="3">
    <source>
        <dbReference type="EMBL" id="GAA0186712.1"/>
    </source>
</evidence>
<name>A0AAV3RZR7_LITER</name>
<sequence>MAKDAIFLLTIIASSLIMGSFAGSWNEEEEVAFAKKKVDESIHIAGKVLCQDCAEGWAQWVNGTDPIKGAKVSVTCMDKRKRVIYYGSDLTDKMGHFDIIMKKYQGKKPVDPKLCHLRLVKSPDPICHIATNFAGGKSGVKLRRPTMVYRDTIKYIVGPFYYTTPMCDEPDTTND</sequence>
<protein>
    <submittedName>
        <fullName evidence="3">Uncharacterized protein</fullName>
    </submittedName>
</protein>
<dbReference type="EMBL" id="BAABME010013969">
    <property type="protein sequence ID" value="GAA0186712.1"/>
    <property type="molecule type" value="Genomic_DNA"/>
</dbReference>
<proteinExistence type="predicted"/>
<keyword evidence="4" id="KW-1185">Reference proteome</keyword>
<evidence type="ECO:0000256" key="1">
    <source>
        <dbReference type="ARBA" id="ARBA00022729"/>
    </source>
</evidence>
<dbReference type="AlphaFoldDB" id="A0AAV3RZR7"/>
<organism evidence="3 4">
    <name type="scientific">Lithospermum erythrorhizon</name>
    <name type="common">Purple gromwell</name>
    <name type="synonym">Lithospermum officinale var. erythrorhizon</name>
    <dbReference type="NCBI Taxonomy" id="34254"/>
    <lineage>
        <taxon>Eukaryota</taxon>
        <taxon>Viridiplantae</taxon>
        <taxon>Streptophyta</taxon>
        <taxon>Embryophyta</taxon>
        <taxon>Tracheophyta</taxon>
        <taxon>Spermatophyta</taxon>
        <taxon>Magnoliopsida</taxon>
        <taxon>eudicotyledons</taxon>
        <taxon>Gunneridae</taxon>
        <taxon>Pentapetalae</taxon>
        <taxon>asterids</taxon>
        <taxon>lamiids</taxon>
        <taxon>Boraginales</taxon>
        <taxon>Boraginaceae</taxon>
        <taxon>Boraginoideae</taxon>
        <taxon>Lithospermeae</taxon>
        <taxon>Lithospermum</taxon>
    </lineage>
</organism>
<dbReference type="PANTHER" id="PTHR33470">
    <property type="entry name" value="OS01G0164075 PROTEIN"/>
    <property type="match status" value="1"/>
</dbReference>
<comment type="caution">
    <text evidence="3">The sequence shown here is derived from an EMBL/GenBank/DDBJ whole genome shotgun (WGS) entry which is preliminary data.</text>
</comment>
<dbReference type="GO" id="GO:0071944">
    <property type="term" value="C:cell periphery"/>
    <property type="evidence" value="ECO:0007669"/>
    <property type="project" value="TreeGrafter"/>
</dbReference>
<evidence type="ECO:0000313" key="4">
    <source>
        <dbReference type="Proteomes" id="UP001454036"/>
    </source>
</evidence>
<evidence type="ECO:0000256" key="2">
    <source>
        <dbReference type="SAM" id="SignalP"/>
    </source>
</evidence>
<accession>A0AAV3RZR7</accession>
<gene>
    <name evidence="3" type="ORF">LIER_34000</name>
</gene>
<feature type="signal peptide" evidence="2">
    <location>
        <begin position="1"/>
        <end position="22"/>
    </location>
</feature>
<dbReference type="PANTHER" id="PTHR33470:SF29">
    <property type="entry name" value="POLLEN OLE E 1 ALLERGEN AND EXTENSIN FAMILY PROTEIN"/>
    <property type="match status" value="1"/>
</dbReference>
<keyword evidence="1 2" id="KW-0732">Signal</keyword>
<dbReference type="Pfam" id="PF01190">
    <property type="entry name" value="Pollen_Ole_e_1"/>
    <property type="match status" value="1"/>
</dbReference>
<feature type="chain" id="PRO_5043618427" evidence="2">
    <location>
        <begin position="23"/>
        <end position="175"/>
    </location>
</feature>